<comment type="subunit">
    <text evidence="7">Homodimer.</text>
</comment>
<dbReference type="Pfam" id="PF02775">
    <property type="entry name" value="TPP_enzyme_C"/>
    <property type="match status" value="1"/>
</dbReference>
<evidence type="ECO:0000259" key="10">
    <source>
        <dbReference type="Pfam" id="PF16582"/>
    </source>
</evidence>
<feature type="domain" description="Thiamine pyrophosphate enzyme TPP-binding" evidence="8">
    <location>
        <begin position="440"/>
        <end position="554"/>
    </location>
</feature>
<comment type="cofactor">
    <cofactor evidence="7">
        <name>thiamine diphosphate</name>
        <dbReference type="ChEBI" id="CHEBI:58937"/>
    </cofactor>
    <text evidence="7">Binds 1 thiamine pyrophosphate per subunit.</text>
</comment>
<dbReference type="Proteomes" id="UP000182347">
    <property type="component" value="Unassembled WGS sequence"/>
</dbReference>
<evidence type="ECO:0000313" key="11">
    <source>
        <dbReference type="EMBL" id="SDM12816.1"/>
    </source>
</evidence>
<dbReference type="InterPro" id="IPR011766">
    <property type="entry name" value="TPP_enzyme_TPP-bd"/>
</dbReference>
<evidence type="ECO:0000256" key="6">
    <source>
        <dbReference type="ARBA" id="ARBA00023211"/>
    </source>
</evidence>
<dbReference type="InterPro" id="IPR029035">
    <property type="entry name" value="DHS-like_NAD/FAD-binding_dom"/>
</dbReference>
<keyword evidence="1 7" id="KW-0474">Menaquinone biosynthesis</keyword>
<proteinExistence type="inferred from homology"/>
<dbReference type="CDD" id="cd07037">
    <property type="entry name" value="TPP_PYR_MenD"/>
    <property type="match status" value="1"/>
</dbReference>
<dbReference type="InterPro" id="IPR012001">
    <property type="entry name" value="Thiamin_PyroP_enz_TPP-bd_dom"/>
</dbReference>
<dbReference type="InterPro" id="IPR032264">
    <property type="entry name" value="MenD_middle"/>
</dbReference>
<comment type="function">
    <text evidence="7">Catalyzes the thiamine diphosphate-dependent decarboxylation of 2-oxoglutarate and the subsequent addition of the resulting succinic semialdehyde-thiamine pyrophosphate anion to isochorismate to yield 2-succinyl-5-enolpyruvyl-6-hydroxy-3-cyclohexene-1-carboxylate (SEPHCHC).</text>
</comment>
<dbReference type="InterPro" id="IPR029061">
    <property type="entry name" value="THDP-binding"/>
</dbReference>
<comment type="pathway">
    <text evidence="7">Quinol/quinone metabolism; menaquinone biosynthesis.</text>
</comment>
<keyword evidence="5 7" id="KW-0786">Thiamine pyrophosphate</keyword>
<dbReference type="PANTHER" id="PTHR42916:SF1">
    <property type="entry name" value="PROTEIN PHYLLO, CHLOROPLASTIC"/>
    <property type="match status" value="1"/>
</dbReference>
<dbReference type="SUPFAM" id="SSF52518">
    <property type="entry name" value="Thiamin diphosphate-binding fold (THDP-binding)"/>
    <property type="match status" value="2"/>
</dbReference>
<dbReference type="AlphaFoldDB" id="A0A1G9QP93"/>
<dbReference type="RefSeq" id="WP_074598341.1">
    <property type="nucleotide sequence ID" value="NZ_FNHF01000002.1"/>
</dbReference>
<dbReference type="Pfam" id="PF16582">
    <property type="entry name" value="TPP_enzyme_M_2"/>
    <property type="match status" value="1"/>
</dbReference>
<evidence type="ECO:0000256" key="5">
    <source>
        <dbReference type="ARBA" id="ARBA00023052"/>
    </source>
</evidence>
<dbReference type="CDD" id="cd02009">
    <property type="entry name" value="TPP_SHCHC_synthase"/>
    <property type="match status" value="1"/>
</dbReference>
<dbReference type="EMBL" id="FNHF01000002">
    <property type="protein sequence ID" value="SDM12816.1"/>
    <property type="molecule type" value="Genomic_DNA"/>
</dbReference>
<dbReference type="NCBIfam" id="TIGR00173">
    <property type="entry name" value="menD"/>
    <property type="match status" value="1"/>
</dbReference>
<dbReference type="PANTHER" id="PTHR42916">
    <property type="entry name" value="2-SUCCINYL-5-ENOLPYRUVYL-6-HYDROXY-3-CYCLOHEXENE-1-CARBOXYLATE SYNTHASE"/>
    <property type="match status" value="1"/>
</dbReference>
<comment type="pathway">
    <text evidence="7">Quinol/quinone metabolism; 1,4-dihydroxy-2-naphthoate biosynthesis; 1,4-dihydroxy-2-naphthoate from chorismate: step 2/7.</text>
</comment>
<dbReference type="OrthoDB" id="9791859at2"/>
<dbReference type="HAMAP" id="MF_01659">
    <property type="entry name" value="MenD"/>
    <property type="match status" value="1"/>
</dbReference>
<comment type="catalytic activity">
    <reaction evidence="7">
        <text>isochorismate + 2-oxoglutarate + H(+) = 5-enolpyruvoyl-6-hydroxy-2-succinyl-cyclohex-3-ene-1-carboxylate + CO2</text>
        <dbReference type="Rhea" id="RHEA:25593"/>
        <dbReference type="ChEBI" id="CHEBI:15378"/>
        <dbReference type="ChEBI" id="CHEBI:16526"/>
        <dbReference type="ChEBI" id="CHEBI:16810"/>
        <dbReference type="ChEBI" id="CHEBI:29780"/>
        <dbReference type="ChEBI" id="CHEBI:58818"/>
        <dbReference type="EC" id="2.2.1.9"/>
    </reaction>
</comment>
<feature type="domain" description="Menaquinone biosynthesis protein MenD middle" evidence="10">
    <location>
        <begin position="220"/>
        <end position="405"/>
    </location>
</feature>
<dbReference type="GO" id="GO:0000287">
    <property type="term" value="F:magnesium ion binding"/>
    <property type="evidence" value="ECO:0007669"/>
    <property type="project" value="UniProtKB-UniRule"/>
</dbReference>
<keyword evidence="3 7" id="KW-0479">Metal-binding</keyword>
<feature type="domain" description="Thiamine pyrophosphate enzyme N-terminal TPP-binding" evidence="9">
    <location>
        <begin position="13"/>
        <end position="125"/>
    </location>
</feature>
<name>A0A1G9QP93_9BACI</name>
<comment type="cofactor">
    <cofactor evidence="7">
        <name>Mg(2+)</name>
        <dbReference type="ChEBI" id="CHEBI:18420"/>
    </cofactor>
    <cofactor evidence="7">
        <name>Mn(2+)</name>
        <dbReference type="ChEBI" id="CHEBI:29035"/>
    </cofactor>
</comment>
<dbReference type="STRING" id="482461.SAMN05216244_1599"/>
<gene>
    <name evidence="7" type="primary">menD</name>
    <name evidence="11" type="ORF">SAMN05216244_1599</name>
</gene>
<dbReference type="SUPFAM" id="SSF52467">
    <property type="entry name" value="DHS-like NAD/FAD-binding domain"/>
    <property type="match status" value="1"/>
</dbReference>
<dbReference type="GO" id="GO:0070204">
    <property type="term" value="F:2-succinyl-5-enolpyruvyl-6-hydroxy-3-cyclohexene-1-carboxylic-acid synthase activity"/>
    <property type="evidence" value="ECO:0007669"/>
    <property type="project" value="UniProtKB-UniRule"/>
</dbReference>
<evidence type="ECO:0000256" key="7">
    <source>
        <dbReference type="HAMAP-Rule" id="MF_01659"/>
    </source>
</evidence>
<dbReference type="UniPathway" id="UPA01057">
    <property type="reaction ID" value="UER00164"/>
</dbReference>
<dbReference type="UniPathway" id="UPA00079"/>
<evidence type="ECO:0000256" key="4">
    <source>
        <dbReference type="ARBA" id="ARBA00022842"/>
    </source>
</evidence>
<evidence type="ECO:0000256" key="3">
    <source>
        <dbReference type="ARBA" id="ARBA00022723"/>
    </source>
</evidence>
<sequence>MSYTEALTRYTANFVDELYHSGLRDVVVSPGSRSTPLAVTFAEHPHIKHWVNMDERSAAYFALGMAKQQNKPVAMVCTSGTAAANYFPAIVEAYYSRVPLLVLTADRPHELRDVGAPQAIEQIEMFGKYAKWFQEMALPEEAPGMLQYARSKAARAFHTASEGNPGPVHLNFPFREPLMPDFSLNNLWRGSNGKSHHPTFSGEKRLEPHQLDKLVERLAMHQKGLLVCGPQFDPDLAEAVCDLAEKWKLPVLADPLSQLRAGQHDKVNVMESYDAILKSKQVRDRIEPDFIIRFGAMPVSKPYLLFVKEHPDIEHFVVEPHQGYREPAGTPAQFIYADPIHLCQDLSLHGTAPSYNQQWLETWREMNKMAKAQLLEEKREQFSLTEGHTVKQLADAAPEQSTIYVGNSMPIRDMDTFFMSTPKSIRVLGNRGANGIDGTTSSALGAASRGEKVTLLLGDVTFFHDLNGLMAAKQYHLNLTVVLINNNGGGIFSFLPQAGQTSHFETIFGTPLDIDFKHASSLYEGKYTKPETWSDLRQALTDSYRYEGLSIIEVQTNRQENVEWHREKWKEIEHRLLDYLGG</sequence>
<reference evidence="12" key="1">
    <citation type="submission" date="2016-10" db="EMBL/GenBank/DDBJ databases">
        <authorList>
            <person name="Varghese N."/>
            <person name="Submissions S."/>
        </authorList>
    </citation>
    <scope>NUCLEOTIDE SEQUENCE [LARGE SCALE GENOMIC DNA]</scope>
    <source>
        <strain evidence="12">CGMCC 1.6199</strain>
    </source>
</reference>
<evidence type="ECO:0000259" key="9">
    <source>
        <dbReference type="Pfam" id="PF02776"/>
    </source>
</evidence>
<keyword evidence="12" id="KW-1185">Reference proteome</keyword>
<evidence type="ECO:0000313" key="12">
    <source>
        <dbReference type="Proteomes" id="UP000182347"/>
    </source>
</evidence>
<dbReference type="PIRSF" id="PIRSF004983">
    <property type="entry name" value="MenD"/>
    <property type="match status" value="1"/>
</dbReference>
<dbReference type="GO" id="GO:0030976">
    <property type="term" value="F:thiamine pyrophosphate binding"/>
    <property type="evidence" value="ECO:0007669"/>
    <property type="project" value="UniProtKB-UniRule"/>
</dbReference>
<evidence type="ECO:0000256" key="2">
    <source>
        <dbReference type="ARBA" id="ARBA00022679"/>
    </source>
</evidence>
<dbReference type="InterPro" id="IPR004433">
    <property type="entry name" value="MenaQ_synth_MenD"/>
</dbReference>
<evidence type="ECO:0000256" key="1">
    <source>
        <dbReference type="ARBA" id="ARBA00022428"/>
    </source>
</evidence>
<organism evidence="11 12">
    <name type="scientific">Sediminibacillus halophilus</name>
    <dbReference type="NCBI Taxonomy" id="482461"/>
    <lineage>
        <taxon>Bacteria</taxon>
        <taxon>Bacillati</taxon>
        <taxon>Bacillota</taxon>
        <taxon>Bacilli</taxon>
        <taxon>Bacillales</taxon>
        <taxon>Bacillaceae</taxon>
        <taxon>Sediminibacillus</taxon>
    </lineage>
</organism>
<keyword evidence="2 7" id="KW-0808">Transferase</keyword>
<evidence type="ECO:0000259" key="8">
    <source>
        <dbReference type="Pfam" id="PF02775"/>
    </source>
</evidence>
<dbReference type="Gene3D" id="3.40.50.970">
    <property type="match status" value="2"/>
</dbReference>
<dbReference type="Gene3D" id="3.40.50.1220">
    <property type="entry name" value="TPP-binding domain"/>
    <property type="match status" value="1"/>
</dbReference>
<dbReference type="EC" id="2.2.1.9" evidence="7"/>
<keyword evidence="4 7" id="KW-0460">Magnesium</keyword>
<dbReference type="GO" id="GO:0030145">
    <property type="term" value="F:manganese ion binding"/>
    <property type="evidence" value="ECO:0007669"/>
    <property type="project" value="UniProtKB-UniRule"/>
</dbReference>
<protein>
    <recommendedName>
        <fullName evidence="7">2-succinyl-5-enolpyruvyl-6-hydroxy-3-cyclohexene-1-carboxylate synthase</fullName>
        <shortName evidence="7">SEPHCHC synthase</shortName>
        <ecNumber evidence="7">2.2.1.9</ecNumber>
    </recommendedName>
    <alternativeName>
        <fullName evidence="7">Menaquinone biosynthesis protein MenD</fullName>
    </alternativeName>
</protein>
<dbReference type="Pfam" id="PF02776">
    <property type="entry name" value="TPP_enzyme_N"/>
    <property type="match status" value="1"/>
</dbReference>
<dbReference type="GO" id="GO:0009234">
    <property type="term" value="P:menaquinone biosynthetic process"/>
    <property type="evidence" value="ECO:0007669"/>
    <property type="project" value="UniProtKB-UniRule"/>
</dbReference>
<keyword evidence="6 7" id="KW-0464">Manganese</keyword>
<accession>A0A1G9QP93</accession>
<comment type="similarity">
    <text evidence="7">Belongs to the TPP enzyme family. MenD subfamily.</text>
</comment>